<proteinExistence type="predicted"/>
<evidence type="ECO:0000313" key="1">
    <source>
        <dbReference type="EMBL" id="MBB3205722.1"/>
    </source>
</evidence>
<sequence>MNSSPNRPLLLGILGVIAILGLASDLVAGNNIHVGRDVPLNEQSSMGQIEHGDWDRLLKRFVDIDGNVAYTSWQQSKGDMQTLDRYLAHLSHASPTPTLT</sequence>
<keyword evidence="2" id="KW-1185">Reference proteome</keyword>
<dbReference type="RefSeq" id="WP_184303596.1">
    <property type="nucleotide sequence ID" value="NZ_JACHXU010000004.1"/>
</dbReference>
<dbReference type="AlphaFoldDB" id="A0A7W5DX01"/>
<comment type="caution">
    <text evidence="1">The sequence shown here is derived from an EMBL/GenBank/DDBJ whole genome shotgun (WGS) entry which is preliminary data.</text>
</comment>
<reference evidence="1 2" key="1">
    <citation type="submission" date="2020-08" db="EMBL/GenBank/DDBJ databases">
        <title>Genomic Encyclopedia of Type Strains, Phase III (KMG-III): the genomes of soil and plant-associated and newly described type strains.</title>
        <authorList>
            <person name="Whitman W."/>
        </authorList>
    </citation>
    <scope>NUCLEOTIDE SEQUENCE [LARGE SCALE GENOMIC DNA]</scope>
    <source>
        <strain evidence="1 2">CECT 8075</strain>
    </source>
</reference>
<dbReference type="Proteomes" id="UP000536179">
    <property type="component" value="Unassembled WGS sequence"/>
</dbReference>
<accession>A0A7W5DX01</accession>
<dbReference type="EMBL" id="JACHXU010000004">
    <property type="protein sequence ID" value="MBB3205722.1"/>
    <property type="molecule type" value="Genomic_DNA"/>
</dbReference>
<evidence type="ECO:0000313" key="2">
    <source>
        <dbReference type="Proteomes" id="UP000536179"/>
    </source>
</evidence>
<protein>
    <submittedName>
        <fullName evidence="1">Uncharacterized protein</fullName>
    </submittedName>
</protein>
<name>A0A7W5DX01_9BACT</name>
<organism evidence="1 2">
    <name type="scientific">Aporhodopirellula rubra</name>
    <dbReference type="NCBI Taxonomy" id="980271"/>
    <lineage>
        <taxon>Bacteria</taxon>
        <taxon>Pseudomonadati</taxon>
        <taxon>Planctomycetota</taxon>
        <taxon>Planctomycetia</taxon>
        <taxon>Pirellulales</taxon>
        <taxon>Pirellulaceae</taxon>
        <taxon>Aporhodopirellula</taxon>
    </lineage>
</organism>
<gene>
    <name evidence="1" type="ORF">FHS27_001526</name>
</gene>